<name>A0A6N8EHT8_9GAMM</name>
<dbReference type="InterPro" id="IPR019613">
    <property type="entry name" value="DUF4198"/>
</dbReference>
<sequence>MSSTMCAALWALRRSGCCGHSVPAGMQTVPCGTSLQRHQGPSSGWYWCLCLFSAKSNVLNMADLFADTPVAPLAEVLRPKVLDEVIGQSSLEPCFCVLLIILSCYSLRSIFAEVAPMMSLKTRFLLGIGFAAGMSAAVAHDLWVEPEAGGYQLLYGHHPGVSHEGAKQIDYSPEIVKSVVCLDATGSHHPTQVGDSSPVKIEGDCAVLYVLTSSGYWTKTTAGTKNLKKTEAASPLSSWQSFESVKHIDRWGSGAASSLATPLEIVPAENPLALKDGDKLTVRVLANGQPVADATVSYDGKPRGQTGADGTLNIRVKHGGLQLIQASTRTPHAGPEADEIVHTTALTFALGNDK</sequence>
<dbReference type="AlphaFoldDB" id="A0A6N8EHT8"/>
<reference evidence="1 2" key="1">
    <citation type="submission" date="2019-11" db="EMBL/GenBank/DDBJ databases">
        <title>Whole-genome sequence of the anaerobic purple sulfur bacterium Allochromatium palmeri DSM 15591.</title>
        <authorList>
            <person name="Kyndt J.A."/>
            <person name="Meyer T.E."/>
        </authorList>
    </citation>
    <scope>NUCLEOTIDE SEQUENCE [LARGE SCALE GENOMIC DNA]</scope>
    <source>
        <strain evidence="1 2">DSM 15591</strain>
    </source>
</reference>
<evidence type="ECO:0000313" key="1">
    <source>
        <dbReference type="EMBL" id="MTW22286.1"/>
    </source>
</evidence>
<gene>
    <name evidence="1" type="ORF">GJ668_14500</name>
</gene>
<comment type="caution">
    <text evidence="1">The sequence shown here is derived from an EMBL/GenBank/DDBJ whole genome shotgun (WGS) entry which is preliminary data.</text>
</comment>
<dbReference type="EMBL" id="WNKT01000036">
    <property type="protein sequence ID" value="MTW22286.1"/>
    <property type="molecule type" value="Genomic_DNA"/>
</dbReference>
<keyword evidence="2" id="KW-1185">Reference proteome</keyword>
<accession>A0A6N8EHT8</accession>
<dbReference type="OrthoDB" id="5368503at2"/>
<dbReference type="Proteomes" id="UP000434044">
    <property type="component" value="Unassembled WGS sequence"/>
</dbReference>
<evidence type="ECO:0000313" key="2">
    <source>
        <dbReference type="Proteomes" id="UP000434044"/>
    </source>
</evidence>
<dbReference type="Pfam" id="PF10670">
    <property type="entry name" value="DUF4198"/>
    <property type="match status" value="1"/>
</dbReference>
<proteinExistence type="predicted"/>
<protein>
    <submittedName>
        <fullName evidence="1">DUF4198 domain-containing protein</fullName>
    </submittedName>
</protein>
<organism evidence="1 2">
    <name type="scientific">Allochromatium palmeri</name>
    <dbReference type="NCBI Taxonomy" id="231048"/>
    <lineage>
        <taxon>Bacteria</taxon>
        <taxon>Pseudomonadati</taxon>
        <taxon>Pseudomonadota</taxon>
        <taxon>Gammaproteobacteria</taxon>
        <taxon>Chromatiales</taxon>
        <taxon>Chromatiaceae</taxon>
        <taxon>Allochromatium</taxon>
    </lineage>
</organism>